<keyword evidence="3 5" id="KW-1133">Transmembrane helix</keyword>
<comment type="caution">
    <text evidence="6">The sequence shown here is derived from an EMBL/GenBank/DDBJ whole genome shotgun (WGS) entry which is preliminary data.</text>
</comment>
<proteinExistence type="predicted"/>
<name>A0A6M0IJR7_9BACT</name>
<organism evidence="6 7">
    <name type="scientific">Spirosoma agri</name>
    <dbReference type="NCBI Taxonomy" id="1987381"/>
    <lineage>
        <taxon>Bacteria</taxon>
        <taxon>Pseudomonadati</taxon>
        <taxon>Bacteroidota</taxon>
        <taxon>Cytophagia</taxon>
        <taxon>Cytophagales</taxon>
        <taxon>Cytophagaceae</taxon>
        <taxon>Spirosoma</taxon>
    </lineage>
</organism>
<evidence type="ECO:0000256" key="4">
    <source>
        <dbReference type="ARBA" id="ARBA00023136"/>
    </source>
</evidence>
<evidence type="ECO:0000256" key="5">
    <source>
        <dbReference type="SAM" id="Phobius"/>
    </source>
</evidence>
<evidence type="ECO:0000313" key="7">
    <source>
        <dbReference type="Proteomes" id="UP000477386"/>
    </source>
</evidence>
<protein>
    <submittedName>
        <fullName evidence="6">DoxX family protein</fullName>
    </submittedName>
</protein>
<keyword evidence="2 5" id="KW-0812">Transmembrane</keyword>
<evidence type="ECO:0000256" key="2">
    <source>
        <dbReference type="ARBA" id="ARBA00022692"/>
    </source>
</evidence>
<evidence type="ECO:0000256" key="3">
    <source>
        <dbReference type="ARBA" id="ARBA00022989"/>
    </source>
</evidence>
<feature type="transmembrane region" description="Helical" evidence="5">
    <location>
        <begin position="108"/>
        <end position="126"/>
    </location>
</feature>
<feature type="transmembrane region" description="Helical" evidence="5">
    <location>
        <begin position="82"/>
        <end position="102"/>
    </location>
</feature>
<sequence length="136" mass="14686">MAHQLKPSKTIHILLWVAQLVLALTFGWAALMKLFQPTATLAAMWPWAGQIPEAWVRVTGLIDLLGALGLVLPSFLRIQPKLTPVAAISIVVLMVCASIFHIARGEVAQIGANVVFAGIAAFIAWGRMNKAPIEPK</sequence>
<feature type="transmembrane region" description="Helical" evidence="5">
    <location>
        <begin position="12"/>
        <end position="35"/>
    </location>
</feature>
<accession>A0A6M0IJR7</accession>
<dbReference type="InterPro" id="IPR032808">
    <property type="entry name" value="DoxX"/>
</dbReference>
<reference evidence="6 7" key="1">
    <citation type="submission" date="2020-02" db="EMBL/GenBank/DDBJ databases">
        <title>Draft genome sequence of two Spirosoma agri KCTC 52727 and Spirosoma terrae KCTC 52035.</title>
        <authorList>
            <person name="Rojas J."/>
            <person name="Ambika Manirajan B."/>
            <person name="Ratering S."/>
            <person name="Suarez C."/>
            <person name="Schnell S."/>
        </authorList>
    </citation>
    <scope>NUCLEOTIDE SEQUENCE [LARGE SCALE GENOMIC DNA]</scope>
    <source>
        <strain evidence="6 7">KCTC 52727</strain>
    </source>
</reference>
<gene>
    <name evidence="6" type="ORF">GK091_14260</name>
</gene>
<dbReference type="Pfam" id="PF13564">
    <property type="entry name" value="DoxX_2"/>
    <property type="match status" value="1"/>
</dbReference>
<dbReference type="RefSeq" id="WP_164039301.1">
    <property type="nucleotide sequence ID" value="NZ_JAAGNZ010000001.1"/>
</dbReference>
<dbReference type="EMBL" id="JAAGNZ010000001">
    <property type="protein sequence ID" value="NEU68052.1"/>
    <property type="molecule type" value="Genomic_DNA"/>
</dbReference>
<evidence type="ECO:0000256" key="1">
    <source>
        <dbReference type="ARBA" id="ARBA00004141"/>
    </source>
</evidence>
<keyword evidence="4 5" id="KW-0472">Membrane</keyword>
<dbReference type="GO" id="GO:0016020">
    <property type="term" value="C:membrane"/>
    <property type="evidence" value="ECO:0007669"/>
    <property type="project" value="UniProtKB-SubCell"/>
</dbReference>
<dbReference type="Proteomes" id="UP000477386">
    <property type="component" value="Unassembled WGS sequence"/>
</dbReference>
<dbReference type="AlphaFoldDB" id="A0A6M0IJR7"/>
<keyword evidence="7" id="KW-1185">Reference proteome</keyword>
<evidence type="ECO:0000313" key="6">
    <source>
        <dbReference type="EMBL" id="NEU68052.1"/>
    </source>
</evidence>
<comment type="subcellular location">
    <subcellularLocation>
        <location evidence="1">Membrane</location>
        <topology evidence="1">Multi-pass membrane protein</topology>
    </subcellularLocation>
</comment>
<feature type="transmembrane region" description="Helical" evidence="5">
    <location>
        <begin position="55"/>
        <end position="75"/>
    </location>
</feature>